<accession>A0A1X0SF79</accession>
<dbReference type="Proteomes" id="UP000242381">
    <property type="component" value="Unassembled WGS sequence"/>
</dbReference>
<evidence type="ECO:0000256" key="1">
    <source>
        <dbReference type="SAM" id="MobiDB-lite"/>
    </source>
</evidence>
<evidence type="ECO:0000313" key="2">
    <source>
        <dbReference type="EMBL" id="ORE22974.1"/>
    </source>
</evidence>
<organism evidence="2 3">
    <name type="scientific">Rhizopus microsporus</name>
    <dbReference type="NCBI Taxonomy" id="58291"/>
    <lineage>
        <taxon>Eukaryota</taxon>
        <taxon>Fungi</taxon>
        <taxon>Fungi incertae sedis</taxon>
        <taxon>Mucoromycota</taxon>
        <taxon>Mucoromycotina</taxon>
        <taxon>Mucoromycetes</taxon>
        <taxon>Mucorales</taxon>
        <taxon>Mucorineae</taxon>
        <taxon>Rhizopodaceae</taxon>
        <taxon>Rhizopus</taxon>
    </lineage>
</organism>
<dbReference type="EMBL" id="KV921261">
    <property type="protein sequence ID" value="ORE22974.1"/>
    <property type="molecule type" value="Genomic_DNA"/>
</dbReference>
<gene>
    <name evidence="2" type="ORF">BCV71DRAFT_281003</name>
</gene>
<dbReference type="AlphaFoldDB" id="A0A1X0SF79"/>
<sequence>MASCRQENTNIRDSYISFITARNREWKKSRRARTDKNTQMNQIRKTEWSKGRSLVAFKNRKSRRQVNKKKALLSNSAASSAEESTEEINKRIEEIEQYVGEDRIKINNNLLLLGTIIKREAMKKQTNYKSLPPSDIALVDYGLNCILDLTHGSLTRQHMSFSKDDGLIESRPALRKIDRIFKNPQDMEVCY</sequence>
<reference evidence="2 3" key="1">
    <citation type="journal article" date="2016" name="Proc. Natl. Acad. Sci. U.S.A.">
        <title>Lipid metabolic changes in an early divergent fungus govern the establishment of a mutualistic symbiosis with endobacteria.</title>
        <authorList>
            <person name="Lastovetsky O.A."/>
            <person name="Gaspar M.L."/>
            <person name="Mondo S.J."/>
            <person name="LaButti K.M."/>
            <person name="Sandor L."/>
            <person name="Grigoriev I.V."/>
            <person name="Henry S.A."/>
            <person name="Pawlowska T.E."/>
        </authorList>
    </citation>
    <scope>NUCLEOTIDE SEQUENCE [LARGE SCALE GENOMIC DNA]</scope>
    <source>
        <strain evidence="2 3">ATCC 11559</strain>
    </source>
</reference>
<protein>
    <submittedName>
        <fullName evidence="2">Uncharacterized protein</fullName>
    </submittedName>
</protein>
<proteinExistence type="predicted"/>
<name>A0A1X0SF79_RHIZD</name>
<feature type="region of interest" description="Disordered" evidence="1">
    <location>
        <begin position="66"/>
        <end position="85"/>
    </location>
</feature>
<feature type="compositionally biased region" description="Low complexity" evidence="1">
    <location>
        <begin position="72"/>
        <end position="82"/>
    </location>
</feature>
<evidence type="ECO:0000313" key="3">
    <source>
        <dbReference type="Proteomes" id="UP000242381"/>
    </source>
</evidence>